<sequence length="133" mass="15579">MNNPEYQEILRQYQDRKKVKWAGFYLSDHATKINEEKKEQNFTWSAKKRMSLAEIDEVLYTAILKSSHIAIQKEETDLDGRYSADITGIIKGYDELGIFVEEEKIHYDEIRHAEIVDFVKWSDLSAEDKTSDG</sequence>
<reference evidence="1 2" key="1">
    <citation type="submission" date="2016-10" db="EMBL/GenBank/DDBJ databases">
        <authorList>
            <person name="de Groot N.N."/>
        </authorList>
    </citation>
    <scope>NUCLEOTIDE SEQUENCE [LARGE SCALE GENOMIC DNA]</scope>
    <source>
        <strain evidence="1 2">DSM 27630</strain>
    </source>
</reference>
<keyword evidence="2" id="KW-1185">Reference proteome</keyword>
<evidence type="ECO:0000313" key="1">
    <source>
        <dbReference type="EMBL" id="SFH65405.1"/>
    </source>
</evidence>
<gene>
    <name evidence="1" type="ORF">SAMN04489868_10936</name>
</gene>
<dbReference type="OrthoDB" id="1644322at2"/>
<evidence type="ECO:0000313" key="2">
    <source>
        <dbReference type="Proteomes" id="UP000198668"/>
    </source>
</evidence>
<dbReference type="EMBL" id="FOQE01000009">
    <property type="protein sequence ID" value="SFH65405.1"/>
    <property type="molecule type" value="Genomic_DNA"/>
</dbReference>
<name>A0A1I3BSZ2_9LACT</name>
<dbReference type="Proteomes" id="UP000198668">
    <property type="component" value="Unassembled WGS sequence"/>
</dbReference>
<dbReference type="RefSeq" id="WP_092091870.1">
    <property type="nucleotide sequence ID" value="NZ_FOQE01000009.1"/>
</dbReference>
<protein>
    <submittedName>
        <fullName evidence="1">DNA polymerase V</fullName>
    </submittedName>
</protein>
<dbReference type="AlphaFoldDB" id="A0A1I3BSZ2"/>
<accession>A0A1I3BSZ2</accession>
<organism evidence="1 2">
    <name type="scientific">Pisciglobus halotolerans</name>
    <dbReference type="NCBI Taxonomy" id="745365"/>
    <lineage>
        <taxon>Bacteria</taxon>
        <taxon>Bacillati</taxon>
        <taxon>Bacillota</taxon>
        <taxon>Bacilli</taxon>
        <taxon>Lactobacillales</taxon>
        <taxon>Carnobacteriaceae</taxon>
    </lineage>
</organism>
<proteinExistence type="predicted"/>